<feature type="region of interest" description="Disordered" evidence="1">
    <location>
        <begin position="215"/>
        <end position="281"/>
    </location>
</feature>
<feature type="region of interest" description="Disordered" evidence="1">
    <location>
        <begin position="861"/>
        <end position="881"/>
    </location>
</feature>
<feature type="compositionally biased region" description="Basic residues" evidence="1">
    <location>
        <begin position="242"/>
        <end position="252"/>
    </location>
</feature>
<evidence type="ECO:0000313" key="2">
    <source>
        <dbReference type="EMBL" id="RAO70799.1"/>
    </source>
</evidence>
<feature type="compositionally biased region" description="Polar residues" evidence="1">
    <location>
        <begin position="867"/>
        <end position="881"/>
    </location>
</feature>
<comment type="caution">
    <text evidence="2">The sequence shown here is derived from an EMBL/GenBank/DDBJ whole genome shotgun (WGS) entry which is preliminary data.</text>
</comment>
<feature type="compositionally biased region" description="Polar residues" evidence="1">
    <location>
        <begin position="526"/>
        <end position="538"/>
    </location>
</feature>
<dbReference type="Proteomes" id="UP000249363">
    <property type="component" value="Unassembled WGS sequence"/>
</dbReference>
<dbReference type="OrthoDB" id="9975114at2759"/>
<organism evidence="2 3">
    <name type="scientific">Talaromyces amestolkiae</name>
    <dbReference type="NCBI Taxonomy" id="1196081"/>
    <lineage>
        <taxon>Eukaryota</taxon>
        <taxon>Fungi</taxon>
        <taxon>Dikarya</taxon>
        <taxon>Ascomycota</taxon>
        <taxon>Pezizomycotina</taxon>
        <taxon>Eurotiomycetes</taxon>
        <taxon>Eurotiomycetidae</taxon>
        <taxon>Eurotiales</taxon>
        <taxon>Trichocomaceae</taxon>
        <taxon>Talaromyces</taxon>
        <taxon>Talaromyces sect. Talaromyces</taxon>
    </lineage>
</organism>
<dbReference type="AlphaFoldDB" id="A0A364L4Q9"/>
<evidence type="ECO:0000313" key="3">
    <source>
        <dbReference type="Proteomes" id="UP000249363"/>
    </source>
</evidence>
<feature type="compositionally biased region" description="Polar residues" evidence="1">
    <location>
        <begin position="576"/>
        <end position="585"/>
    </location>
</feature>
<gene>
    <name evidence="2" type="ORF">BHQ10_006811</name>
</gene>
<protein>
    <submittedName>
        <fullName evidence="2">Uncharacterized protein</fullName>
    </submittedName>
</protein>
<reference evidence="2 3" key="1">
    <citation type="journal article" date="2017" name="Biotechnol. Biofuels">
        <title>Differential beta-glucosidase expression as a function of carbon source availability in Talaromyces amestolkiae: a genomic and proteomic approach.</title>
        <authorList>
            <person name="de Eugenio L.I."/>
            <person name="Mendez-Liter J.A."/>
            <person name="Nieto-Dominguez M."/>
            <person name="Alonso L."/>
            <person name="Gil-Munoz J."/>
            <person name="Barriuso J."/>
            <person name="Prieto A."/>
            <person name="Martinez M.J."/>
        </authorList>
    </citation>
    <scope>NUCLEOTIDE SEQUENCE [LARGE SCALE GENOMIC DNA]</scope>
    <source>
        <strain evidence="2 3">CIB</strain>
    </source>
</reference>
<dbReference type="STRING" id="1196081.A0A364L4Q9"/>
<dbReference type="GeneID" id="63796027"/>
<sequence>MPVTMPPESGFHRIRRAKSAPSVQKRRQAAAVSKPLESEVNRHHATTAASLAMALAKARTHALQKPAASSSEKPGSMPSSRALRRRSSLTSITAEAISTGPSYGIASNVYTSSHQAGNKTYDSSPLRVPSIPDLQGFGVDGDLSAPSSFRRLRKSRSMLTTKSMRNLRATGLPASHSEEAESPFLRRSVDTTSGHRSLRHSLSFFSGSIRRMKSHGALSARRPKIDDEPPVPTLPSGSGARPTRKPMRTTVRKMREYSPEDDAFPSSNGSKNQSKARSFSINIKKRLKRVLGIPSYDESQSPASRSSSYDGNLIFESPAFTDDTLRPSLHSTRSSESFATSASRVTSWTDSTAGNTVRTRHTMGRQSLATIEEGYDFADRLSPGDTETYEPNESSRYNRVIDSQRVYSALMRHIDETAARDGERVISTGAVKGSPVIVERSPSVHTLKHHSGIHKVPSDLSMKTARTSFMVEHQPQSSQSHSLLRSRDYMAESPVNSIETDQTRQPLSRSSSRVNVRDSKPAFFPSGSSPRLKTSSPYKASMSSIREIHDDWDTYNPRINTIGANNDKPADLDSPSVYSRTTSGRAASRDALEDGFEEPFEPGMATIYDIQVPYKSPRRKDSPAIEPGPKSSAEWKEWVKYQMDNLDKFDIPHSADQREHHREEAKCDEQALPQESPWDVISKYTATDRDKSLNRPQQTYTSRKNLAVTEFRAHEQNNFSRPISRQSMSSLRAAAQRQPSILETKPSHMDIRGHLVDPFSGDNPVMINNPPYGRQAIRAAREARLNRGMSRRNTLKLEDDQPDAKAVQFRSIREVPDIGKWNKENEMSPRMRDKYERTGLSKIEDMPKTMGGSKRMVDDFLLERQPGRQSPDSITSESAFV</sequence>
<evidence type="ECO:0000256" key="1">
    <source>
        <dbReference type="SAM" id="MobiDB-lite"/>
    </source>
</evidence>
<feature type="region of interest" description="Disordered" evidence="1">
    <location>
        <begin position="655"/>
        <end position="676"/>
    </location>
</feature>
<feature type="region of interest" description="Disordered" evidence="1">
    <location>
        <begin position="1"/>
        <end position="88"/>
    </location>
</feature>
<accession>A0A364L4Q9</accession>
<feature type="compositionally biased region" description="Low complexity" evidence="1">
    <location>
        <begin position="69"/>
        <end position="81"/>
    </location>
</feature>
<feature type="compositionally biased region" description="Polar residues" evidence="1">
    <location>
        <begin position="265"/>
        <end position="281"/>
    </location>
</feature>
<feature type="region of interest" description="Disordered" evidence="1">
    <location>
        <begin position="563"/>
        <end position="590"/>
    </location>
</feature>
<proteinExistence type="predicted"/>
<keyword evidence="3" id="KW-1185">Reference proteome</keyword>
<feature type="region of interest" description="Disordered" evidence="1">
    <location>
        <begin position="170"/>
        <end position="193"/>
    </location>
</feature>
<feature type="compositionally biased region" description="Basic residues" evidence="1">
    <location>
        <begin position="12"/>
        <end position="28"/>
    </location>
</feature>
<feature type="compositionally biased region" description="Low complexity" evidence="1">
    <location>
        <begin position="46"/>
        <end position="57"/>
    </location>
</feature>
<feature type="region of interest" description="Disordered" evidence="1">
    <location>
        <begin position="494"/>
        <end position="538"/>
    </location>
</feature>
<feature type="compositionally biased region" description="Polar residues" evidence="1">
    <location>
        <begin position="494"/>
        <end position="507"/>
    </location>
</feature>
<dbReference type="RefSeq" id="XP_040735315.1">
    <property type="nucleotide sequence ID" value="XM_040879439.1"/>
</dbReference>
<name>A0A364L4Q9_TALAM</name>
<dbReference type="EMBL" id="MIKG01000013">
    <property type="protein sequence ID" value="RAO70799.1"/>
    <property type="molecule type" value="Genomic_DNA"/>
</dbReference>
<feature type="compositionally biased region" description="Basic and acidic residues" evidence="1">
    <location>
        <begin position="655"/>
        <end position="669"/>
    </location>
</feature>